<evidence type="ECO:0000256" key="3">
    <source>
        <dbReference type="ARBA" id="ARBA00022679"/>
    </source>
</evidence>
<evidence type="ECO:0000256" key="2">
    <source>
        <dbReference type="ARBA" id="ARBA00013253"/>
    </source>
</evidence>
<dbReference type="PANTHER" id="PTHR43071:SF2">
    <property type="entry name" value="2-AMINO-4-HYDROXY-6-HYDROXYMETHYLDIHYDROPTERIDINE PYROPHOSPHOKINASE"/>
    <property type="match status" value="1"/>
</dbReference>
<evidence type="ECO:0000313" key="9">
    <source>
        <dbReference type="EMBL" id="PWW10598.1"/>
    </source>
</evidence>
<keyword evidence="10" id="KW-1185">Reference proteome</keyword>
<dbReference type="GO" id="GO:0016301">
    <property type="term" value="F:kinase activity"/>
    <property type="evidence" value="ECO:0007669"/>
    <property type="project" value="UniProtKB-KW"/>
</dbReference>
<comment type="caution">
    <text evidence="9">The sequence shown here is derived from an EMBL/GenBank/DDBJ whole genome shotgun (WGS) entry which is preliminary data.</text>
</comment>
<dbReference type="GO" id="GO:0003848">
    <property type="term" value="F:2-amino-4-hydroxy-6-hydroxymethyldihydropteridine diphosphokinase activity"/>
    <property type="evidence" value="ECO:0007669"/>
    <property type="project" value="UniProtKB-EC"/>
</dbReference>
<evidence type="ECO:0000256" key="6">
    <source>
        <dbReference type="ARBA" id="ARBA00022840"/>
    </source>
</evidence>
<evidence type="ECO:0000256" key="1">
    <source>
        <dbReference type="ARBA" id="ARBA00005051"/>
    </source>
</evidence>
<sequence>MSRVLLGIGSNKQRHQHIQAGVLALYQHFASATTPMRISRVFESAAVGFVGQPFFNLVAEVQTQLSVAEVNQICKEIEQQFGHSAAAPKYSPRTLDIDMLLFDNLISREPVQLPRDEILHNAFVLWPLAELVGSLPHPCTGLTFTQHWQQYSSSQQLQPISFDFEQRPHLYQVTPSTLITNN</sequence>
<keyword evidence="3" id="KW-0808">Transferase</keyword>
<dbReference type="CDD" id="cd00483">
    <property type="entry name" value="HPPK"/>
    <property type="match status" value="1"/>
</dbReference>
<dbReference type="EC" id="2.7.6.3" evidence="2"/>
<dbReference type="Gene3D" id="3.30.70.560">
    <property type="entry name" value="7,8-Dihydro-6-hydroxymethylpterin-pyrophosphokinase HPPK"/>
    <property type="match status" value="1"/>
</dbReference>
<dbReference type="GO" id="GO:0046656">
    <property type="term" value="P:folic acid biosynthetic process"/>
    <property type="evidence" value="ECO:0007669"/>
    <property type="project" value="UniProtKB-KW"/>
</dbReference>
<feature type="domain" description="7,8-dihydro-6-hydroxymethylpterin-pyrophosphokinase" evidence="8">
    <location>
        <begin position="6"/>
        <end position="131"/>
    </location>
</feature>
<dbReference type="RefSeq" id="WP_110076390.1">
    <property type="nucleotide sequence ID" value="NZ_QGTT01000013.1"/>
</dbReference>
<dbReference type="Proteomes" id="UP000246964">
    <property type="component" value="Unassembled WGS sequence"/>
</dbReference>
<dbReference type="AlphaFoldDB" id="A0A317Q375"/>
<keyword evidence="6" id="KW-0067">ATP-binding</keyword>
<protein>
    <recommendedName>
        <fullName evidence="2">2-amino-4-hydroxy-6-hydroxymethyldihydropteridine diphosphokinase</fullName>
        <ecNumber evidence="2">2.7.6.3</ecNumber>
    </recommendedName>
</protein>
<reference evidence="9 10" key="1">
    <citation type="submission" date="2018-05" db="EMBL/GenBank/DDBJ databases">
        <title>Freshwater and sediment microbial communities from various areas in North America, analyzing microbe dynamics in response to fracking.</title>
        <authorList>
            <person name="Lamendella R."/>
        </authorList>
    </citation>
    <scope>NUCLEOTIDE SEQUENCE [LARGE SCALE GENOMIC DNA]</scope>
    <source>
        <strain evidence="9 10">125B1</strain>
    </source>
</reference>
<dbReference type="InterPro" id="IPR000550">
    <property type="entry name" value="Hppk"/>
</dbReference>
<dbReference type="GO" id="GO:0046654">
    <property type="term" value="P:tetrahydrofolate biosynthetic process"/>
    <property type="evidence" value="ECO:0007669"/>
    <property type="project" value="UniProtKB-UniPathway"/>
</dbReference>
<dbReference type="UniPathway" id="UPA00077">
    <property type="reaction ID" value="UER00155"/>
</dbReference>
<gene>
    <name evidence="9" type="ORF">DET45_11330</name>
</gene>
<accession>A0A317Q375</accession>
<comment type="pathway">
    <text evidence="1">Cofactor biosynthesis; tetrahydrofolate biosynthesis; 2-amino-4-hydroxy-6-hydroxymethyl-7,8-dihydropteridine diphosphate from 7,8-dihydroneopterin triphosphate: step 4/4.</text>
</comment>
<dbReference type="SUPFAM" id="SSF55083">
    <property type="entry name" value="6-hydroxymethyl-7,8-dihydropterin pyrophosphokinase, HPPK"/>
    <property type="match status" value="1"/>
</dbReference>
<evidence type="ECO:0000256" key="5">
    <source>
        <dbReference type="ARBA" id="ARBA00022777"/>
    </source>
</evidence>
<proteinExistence type="predicted"/>
<name>A0A317Q375_9GAMM</name>
<dbReference type="NCBIfam" id="TIGR01498">
    <property type="entry name" value="folK"/>
    <property type="match status" value="1"/>
</dbReference>
<dbReference type="PANTHER" id="PTHR43071">
    <property type="entry name" value="2-AMINO-4-HYDROXY-6-HYDROXYMETHYLDIHYDROPTERIDINE PYROPHOSPHOKINASE"/>
    <property type="match status" value="1"/>
</dbReference>
<dbReference type="OrthoDB" id="9790168at2"/>
<dbReference type="Pfam" id="PF01288">
    <property type="entry name" value="HPPK"/>
    <property type="match status" value="1"/>
</dbReference>
<keyword evidence="4" id="KW-0547">Nucleotide-binding</keyword>
<dbReference type="EMBL" id="QGTT01000013">
    <property type="protein sequence ID" value="PWW10598.1"/>
    <property type="molecule type" value="Genomic_DNA"/>
</dbReference>
<evidence type="ECO:0000256" key="4">
    <source>
        <dbReference type="ARBA" id="ARBA00022741"/>
    </source>
</evidence>
<evidence type="ECO:0000259" key="8">
    <source>
        <dbReference type="Pfam" id="PF01288"/>
    </source>
</evidence>
<dbReference type="GO" id="GO:0005524">
    <property type="term" value="F:ATP binding"/>
    <property type="evidence" value="ECO:0007669"/>
    <property type="project" value="UniProtKB-KW"/>
</dbReference>
<keyword evidence="5 9" id="KW-0418">Kinase</keyword>
<evidence type="ECO:0000313" key="10">
    <source>
        <dbReference type="Proteomes" id="UP000246964"/>
    </source>
</evidence>
<evidence type="ECO:0000256" key="7">
    <source>
        <dbReference type="ARBA" id="ARBA00022909"/>
    </source>
</evidence>
<keyword evidence="7" id="KW-0289">Folate biosynthesis</keyword>
<organism evidence="9 10">
    <name type="scientific">Pseudidiomarina maritima</name>
    <dbReference type="NCBI Taxonomy" id="519453"/>
    <lineage>
        <taxon>Bacteria</taxon>
        <taxon>Pseudomonadati</taxon>
        <taxon>Pseudomonadota</taxon>
        <taxon>Gammaproteobacteria</taxon>
        <taxon>Alteromonadales</taxon>
        <taxon>Idiomarinaceae</taxon>
        <taxon>Pseudidiomarina</taxon>
    </lineage>
</organism>
<dbReference type="InterPro" id="IPR035907">
    <property type="entry name" value="Hppk_sf"/>
</dbReference>